<reference evidence="4" key="1">
    <citation type="submission" date="2021-01" db="UniProtKB">
        <authorList>
            <consortium name="EnsemblMetazoa"/>
        </authorList>
    </citation>
    <scope>IDENTIFICATION</scope>
</reference>
<dbReference type="KEGG" id="nvi:103317741"/>
<dbReference type="OrthoDB" id="6614503at2759"/>
<dbReference type="GeneID" id="103317741"/>
<dbReference type="RefSeq" id="XP_031780652.1">
    <property type="nucleotide sequence ID" value="XM_031924792.2"/>
</dbReference>
<dbReference type="InParanoid" id="A0A7M7Q4M1"/>
<evidence type="ECO:0000313" key="4">
    <source>
        <dbReference type="EnsemblMetazoa" id="XP_031780652"/>
    </source>
</evidence>
<protein>
    <submittedName>
        <fullName evidence="4">Uncharacterized protein</fullName>
    </submittedName>
</protein>
<sequence>MGLWPVCFLIVLTLSFGLEKGSVCAVNILGDERNVGTVLFDRSSVSNHCWTNEEFVMLSSRKMFQDLLPKVETLNIQTDQYIADLLNYFQICLEYVREKSVGKTKHLMLNSLADTMGGYLHSYVLPITKVSFYAGTVKYCNIEKTFKLFAELKDFLHTNGAGWRDPIDIEMFINVTPIAVSIGDTSTACSRLIVDPTISQERSALRKRRLARLKYKRFAARGHNNNDSKGESNSNYSQKSFGIFLPFLDDEIKPNSIALPFKDHNLWSLYEEESVAILSTYYKTCVNCLSSKENHQKILEDFNRDFYKWLLQSVYPRLNDDKWYPAFGGVLKIIAFLKNRAENEEMNSISTSTSTTNKPIEVITTTTKSSKGTEDMDSSIGMTEIIVIAVSSAALLSLLVGLSLVCYRYLRKHSDECSPCESPRSDVALLYQNEDFCDLDTCPSMASRKSIGEKVKVWWRQRFKTCPGGCDRTLETERYLAAFEYKSKDSLGSNRSRRSYKRRKKKVKSVSVSVSPSSSPCGHHESKKFFYSTVISSSESDSSYR</sequence>
<keyword evidence="2" id="KW-1133">Transmembrane helix</keyword>
<organism evidence="4 5">
    <name type="scientific">Nasonia vitripennis</name>
    <name type="common">Parasitic wasp</name>
    <dbReference type="NCBI Taxonomy" id="7425"/>
    <lineage>
        <taxon>Eukaryota</taxon>
        <taxon>Metazoa</taxon>
        <taxon>Ecdysozoa</taxon>
        <taxon>Arthropoda</taxon>
        <taxon>Hexapoda</taxon>
        <taxon>Insecta</taxon>
        <taxon>Pterygota</taxon>
        <taxon>Neoptera</taxon>
        <taxon>Endopterygota</taxon>
        <taxon>Hymenoptera</taxon>
        <taxon>Apocrita</taxon>
        <taxon>Proctotrupomorpha</taxon>
        <taxon>Chalcidoidea</taxon>
        <taxon>Pteromalidae</taxon>
        <taxon>Pteromalinae</taxon>
        <taxon>Nasonia</taxon>
    </lineage>
</organism>
<evidence type="ECO:0000313" key="5">
    <source>
        <dbReference type="Proteomes" id="UP000002358"/>
    </source>
</evidence>
<accession>A0A7M7Q4M1</accession>
<dbReference type="EnsemblMetazoa" id="XM_031924792">
    <property type="protein sequence ID" value="XP_031780652"/>
    <property type="gene ID" value="LOC103317741"/>
</dbReference>
<dbReference type="AlphaFoldDB" id="A0A7M7Q4M1"/>
<evidence type="ECO:0000256" key="2">
    <source>
        <dbReference type="SAM" id="Phobius"/>
    </source>
</evidence>
<feature type="region of interest" description="Disordered" evidence="1">
    <location>
        <begin position="491"/>
        <end position="525"/>
    </location>
</feature>
<keyword evidence="2" id="KW-0812">Transmembrane</keyword>
<evidence type="ECO:0000256" key="1">
    <source>
        <dbReference type="SAM" id="MobiDB-lite"/>
    </source>
</evidence>
<name>A0A7M7Q4M1_NASVI</name>
<keyword evidence="2" id="KW-0472">Membrane</keyword>
<evidence type="ECO:0000256" key="3">
    <source>
        <dbReference type="SAM" id="SignalP"/>
    </source>
</evidence>
<feature type="compositionally biased region" description="Basic residues" evidence="1">
    <location>
        <begin position="495"/>
        <end position="508"/>
    </location>
</feature>
<keyword evidence="5" id="KW-1185">Reference proteome</keyword>
<feature type="transmembrane region" description="Helical" evidence="2">
    <location>
        <begin position="385"/>
        <end position="407"/>
    </location>
</feature>
<feature type="chain" id="PRO_5029850699" evidence="3">
    <location>
        <begin position="18"/>
        <end position="545"/>
    </location>
</feature>
<proteinExistence type="predicted"/>
<keyword evidence="3" id="KW-0732">Signal</keyword>
<feature type="signal peptide" evidence="3">
    <location>
        <begin position="1"/>
        <end position="17"/>
    </location>
</feature>
<feature type="compositionally biased region" description="Low complexity" evidence="1">
    <location>
        <begin position="509"/>
        <end position="519"/>
    </location>
</feature>
<dbReference type="Proteomes" id="UP000002358">
    <property type="component" value="Chromosome 1"/>
</dbReference>